<reference evidence="2" key="1">
    <citation type="journal article" date="2023" name="G3 (Bethesda)">
        <title>Genome assembly and association tests identify interacting loci associated with vigor, precocity, and sex in interspecific pistachio rootstocks.</title>
        <authorList>
            <person name="Palmer W."/>
            <person name="Jacygrad E."/>
            <person name="Sagayaradj S."/>
            <person name="Cavanaugh K."/>
            <person name="Han R."/>
            <person name="Bertier L."/>
            <person name="Beede B."/>
            <person name="Kafkas S."/>
            <person name="Golino D."/>
            <person name="Preece J."/>
            <person name="Michelmore R."/>
        </authorList>
    </citation>
    <scope>NUCLEOTIDE SEQUENCE [LARGE SCALE GENOMIC DNA]</scope>
</reference>
<protein>
    <submittedName>
        <fullName evidence="1">Uncharacterized protein</fullName>
    </submittedName>
</protein>
<evidence type="ECO:0000313" key="1">
    <source>
        <dbReference type="EMBL" id="KAJ0093389.1"/>
    </source>
</evidence>
<organism evidence="1 2">
    <name type="scientific">Pistacia atlantica</name>
    <dbReference type="NCBI Taxonomy" id="434234"/>
    <lineage>
        <taxon>Eukaryota</taxon>
        <taxon>Viridiplantae</taxon>
        <taxon>Streptophyta</taxon>
        <taxon>Embryophyta</taxon>
        <taxon>Tracheophyta</taxon>
        <taxon>Spermatophyta</taxon>
        <taxon>Magnoliopsida</taxon>
        <taxon>eudicotyledons</taxon>
        <taxon>Gunneridae</taxon>
        <taxon>Pentapetalae</taxon>
        <taxon>rosids</taxon>
        <taxon>malvids</taxon>
        <taxon>Sapindales</taxon>
        <taxon>Anacardiaceae</taxon>
        <taxon>Pistacia</taxon>
    </lineage>
</organism>
<gene>
    <name evidence="1" type="ORF">Patl1_25156</name>
</gene>
<name>A0ACC1B393_9ROSI</name>
<dbReference type="Proteomes" id="UP001164250">
    <property type="component" value="Chromosome 7"/>
</dbReference>
<accession>A0ACC1B393</accession>
<dbReference type="EMBL" id="CM047903">
    <property type="protein sequence ID" value="KAJ0093389.1"/>
    <property type="molecule type" value="Genomic_DNA"/>
</dbReference>
<comment type="caution">
    <text evidence="1">The sequence shown here is derived from an EMBL/GenBank/DDBJ whole genome shotgun (WGS) entry which is preliminary data.</text>
</comment>
<keyword evidence="2" id="KW-1185">Reference proteome</keyword>
<evidence type="ECO:0000313" key="2">
    <source>
        <dbReference type="Proteomes" id="UP001164250"/>
    </source>
</evidence>
<proteinExistence type="predicted"/>
<sequence>MKISDAGKSSPQTAMDYDRAKALKAFDETKTGVKGVVDVGVVL</sequence>